<dbReference type="PANTHER" id="PTHR36455">
    <property type="match status" value="1"/>
</dbReference>
<dbReference type="Gene3D" id="1.10.10.10">
    <property type="entry name" value="Winged helix-like DNA-binding domain superfamily/Winged helix DNA-binding domain"/>
    <property type="match status" value="1"/>
</dbReference>
<gene>
    <name evidence="1" type="ORF">SAMCFNEI73_pA0056</name>
</gene>
<dbReference type="Proteomes" id="UP000182306">
    <property type="component" value="Plasmid A"/>
</dbReference>
<dbReference type="InterPro" id="IPR010921">
    <property type="entry name" value="Trp_repressor/repl_initiator"/>
</dbReference>
<dbReference type="SUPFAM" id="SSF48295">
    <property type="entry name" value="TrpR-like"/>
    <property type="match status" value="1"/>
</dbReference>
<accession>A0A1L3LSJ9</accession>
<dbReference type="GO" id="GO:0004803">
    <property type="term" value="F:transposase activity"/>
    <property type="evidence" value="ECO:0007669"/>
    <property type="project" value="InterPro"/>
</dbReference>
<proteinExistence type="predicted"/>
<dbReference type="OrthoDB" id="9801450at2"/>
<dbReference type="EMBL" id="CP013108">
    <property type="protein sequence ID" value="APG93033.1"/>
    <property type="molecule type" value="Genomic_DNA"/>
</dbReference>
<dbReference type="GO" id="GO:0006313">
    <property type="term" value="P:DNA transposition"/>
    <property type="evidence" value="ECO:0007669"/>
    <property type="project" value="InterPro"/>
</dbReference>
<reference evidence="1 2" key="1">
    <citation type="submission" date="2015-10" db="EMBL/GenBank/DDBJ databases">
        <title>Genomic differences between typical nodule nitrogen-fixing rhizobial strains and those coming from bean seeds.</title>
        <authorList>
            <person name="Peralta H."/>
            <person name="Aguilar-Vera A."/>
            <person name="Diaz R."/>
            <person name="Mora Y."/>
            <person name="Martinez-Batallar G."/>
            <person name="Salazar E."/>
            <person name="Vargas-Lagunas C."/>
            <person name="Encarnacion S."/>
            <person name="Girard L."/>
            <person name="Mora J."/>
        </authorList>
    </citation>
    <scope>NUCLEOTIDE SEQUENCE [LARGE SCALE GENOMIC DNA]</scope>
    <source>
        <strain evidence="1 2">CFNEI 73</strain>
        <plasmid evidence="1 2">A</plasmid>
    </source>
</reference>
<geneLocation type="plasmid" evidence="1 2">
    <name>A</name>
</geneLocation>
<evidence type="ECO:0000313" key="1">
    <source>
        <dbReference type="EMBL" id="APG93033.1"/>
    </source>
</evidence>
<dbReference type="AlphaFoldDB" id="A0A1L3LSJ9"/>
<keyword evidence="1" id="KW-0614">Plasmid</keyword>
<dbReference type="Pfam" id="PF01527">
    <property type="entry name" value="HTH_Tnp_1"/>
    <property type="match status" value="1"/>
</dbReference>
<dbReference type="NCBIfam" id="NF033819">
    <property type="entry name" value="IS66_TnpB"/>
    <property type="match status" value="1"/>
</dbReference>
<keyword evidence="2" id="KW-1185">Reference proteome</keyword>
<dbReference type="InterPro" id="IPR036388">
    <property type="entry name" value="WH-like_DNA-bd_sf"/>
</dbReference>
<dbReference type="Pfam" id="PF05717">
    <property type="entry name" value="TnpB_IS66"/>
    <property type="match status" value="1"/>
</dbReference>
<name>A0A1L3LSJ9_9HYPH</name>
<dbReference type="KEGG" id="same:SAMCFNEI73_pA0056"/>
<dbReference type="InterPro" id="IPR002514">
    <property type="entry name" value="Transposase_8"/>
</dbReference>
<sequence>MGRVEILTGVERRRVWTHEDKLRILDEVETSGSGIAEIARRHDILPQQIYTWRKKLGRDNRPPGGSGVTLLPVALIGSNADGETDRAAPAEWLAPKRSAKPSRIEIGCKMWPHPEGRCLDRAGNTEGPDPVGGRSMMGPGANARVYLACGVTDMRKGIDGLTALVQTALRQKPASGSVFVFRGRRGNRIKLLFWDGQGFCLYYKVLEKGRFPWPSVADGTARLTAAQLAMLWEGIDWRRPSWTSAPTRVA</sequence>
<protein>
    <submittedName>
        <fullName evidence="1">Transposase</fullName>
    </submittedName>
</protein>
<dbReference type="RefSeq" id="WP_153045252.1">
    <property type="nucleotide sequence ID" value="NZ_LNQC01000066.1"/>
</dbReference>
<organism evidence="1 2">
    <name type="scientific">Sinorhizobium americanum</name>
    <dbReference type="NCBI Taxonomy" id="194963"/>
    <lineage>
        <taxon>Bacteria</taxon>
        <taxon>Pseudomonadati</taxon>
        <taxon>Pseudomonadota</taxon>
        <taxon>Alphaproteobacteria</taxon>
        <taxon>Hyphomicrobiales</taxon>
        <taxon>Rhizobiaceae</taxon>
        <taxon>Sinorhizobium/Ensifer group</taxon>
        <taxon>Sinorhizobium</taxon>
    </lineage>
</organism>
<dbReference type="PANTHER" id="PTHR36455:SF1">
    <property type="entry name" value="BLR8292 PROTEIN"/>
    <property type="match status" value="1"/>
</dbReference>
<dbReference type="GO" id="GO:0043565">
    <property type="term" value="F:sequence-specific DNA binding"/>
    <property type="evidence" value="ECO:0007669"/>
    <property type="project" value="InterPro"/>
</dbReference>
<dbReference type="InterPro" id="IPR008878">
    <property type="entry name" value="Transposase_IS66_Orf2"/>
</dbReference>
<evidence type="ECO:0000313" key="2">
    <source>
        <dbReference type="Proteomes" id="UP000182306"/>
    </source>
</evidence>